<gene>
    <name evidence="1" type="ORF">Zmor_005227</name>
</gene>
<protein>
    <submittedName>
        <fullName evidence="1">Uncharacterized protein</fullName>
    </submittedName>
</protein>
<comment type="caution">
    <text evidence="1">The sequence shown here is derived from an EMBL/GenBank/DDBJ whole genome shotgun (WGS) entry which is preliminary data.</text>
</comment>
<proteinExistence type="predicted"/>
<dbReference type="EMBL" id="JALNTZ010000002">
    <property type="protein sequence ID" value="KAJ3660796.1"/>
    <property type="molecule type" value="Genomic_DNA"/>
</dbReference>
<name>A0AA38ISK5_9CUCU</name>
<evidence type="ECO:0000313" key="1">
    <source>
        <dbReference type="EMBL" id="KAJ3660796.1"/>
    </source>
</evidence>
<sequence>MWAKFRMKAISTKMKAVLLIFVLALATVYGFYLQPNIQGQEAAYKSNVELFKSLSDYFSQLAVSGGSVAAARG</sequence>
<reference evidence="1" key="1">
    <citation type="journal article" date="2023" name="G3 (Bethesda)">
        <title>Whole genome assemblies of Zophobas morio and Tenebrio molitor.</title>
        <authorList>
            <person name="Kaur S."/>
            <person name="Stinson S.A."/>
            <person name="diCenzo G.C."/>
        </authorList>
    </citation>
    <scope>NUCLEOTIDE SEQUENCE</scope>
    <source>
        <strain evidence="1">QUZm001</strain>
    </source>
</reference>
<dbReference type="Proteomes" id="UP001168821">
    <property type="component" value="Unassembled WGS sequence"/>
</dbReference>
<keyword evidence="2" id="KW-1185">Reference proteome</keyword>
<evidence type="ECO:0000313" key="2">
    <source>
        <dbReference type="Proteomes" id="UP001168821"/>
    </source>
</evidence>
<accession>A0AA38ISK5</accession>
<dbReference type="AlphaFoldDB" id="A0AA38ISK5"/>
<organism evidence="1 2">
    <name type="scientific">Zophobas morio</name>
    <dbReference type="NCBI Taxonomy" id="2755281"/>
    <lineage>
        <taxon>Eukaryota</taxon>
        <taxon>Metazoa</taxon>
        <taxon>Ecdysozoa</taxon>
        <taxon>Arthropoda</taxon>
        <taxon>Hexapoda</taxon>
        <taxon>Insecta</taxon>
        <taxon>Pterygota</taxon>
        <taxon>Neoptera</taxon>
        <taxon>Endopterygota</taxon>
        <taxon>Coleoptera</taxon>
        <taxon>Polyphaga</taxon>
        <taxon>Cucujiformia</taxon>
        <taxon>Tenebrionidae</taxon>
        <taxon>Zophobas</taxon>
    </lineage>
</organism>